<dbReference type="SUPFAM" id="SSF51182">
    <property type="entry name" value="RmlC-like cupins"/>
    <property type="match status" value="1"/>
</dbReference>
<comment type="similarity">
    <text evidence="3 11">Belongs to the mannose-6-phosphate isomerase type 1 family.</text>
</comment>
<proteinExistence type="inferred from homology"/>
<evidence type="ECO:0000313" key="17">
    <source>
        <dbReference type="Proteomes" id="UP000499080"/>
    </source>
</evidence>
<dbReference type="InterPro" id="IPR046456">
    <property type="entry name" value="PMI_typeI_C"/>
</dbReference>
<comment type="caution">
    <text evidence="16">The sequence shown here is derived from an EMBL/GenBank/DDBJ whole genome shotgun (WGS) entry which is preliminary data.</text>
</comment>
<sequence>MAQVFKIQASIKNYDWGKLGIQSVVAQLQKEGCSNFIVDEKTPYAEMWIGTHDSGPALIPSLKNMKLKEWLLENPQSLGDNIRKVFNHMTGLPFLFKVLSVNKALSIQAHPNKKTAEHLHRMFPDKYPDDNHKPEMAIALTDFEALCGFRPLCEIQTFFAEIPHLQKIVDSKTIEKFVNSDNNDALKLLFTAIMTCSPEIFQPVLLQILDYFKLKQFNNPLCESIHELFLKTYDQYLGDIGCFCLFFLNYLKLKPGEAIFLAANEPHAYLSGDCIECMACSDNVVRAGLTPKFRDVNTLCDILTYNCKKSEENKFLPVSDPGDPCVKVFDPPVPEFAVDSIELKQTETPYTLKKLQTASVLLVVKGKGSYKCENEEGDLMPGSILFISNGCQVSLTPAAELLMFRAYCNA</sequence>
<feature type="domain" description="Phosphomannose isomerase type I C-terminal" evidence="13">
    <location>
        <begin position="329"/>
        <end position="368"/>
    </location>
</feature>
<dbReference type="CDD" id="cd07011">
    <property type="entry name" value="cupin_PMI_type_I_N"/>
    <property type="match status" value="1"/>
</dbReference>
<dbReference type="PRINTS" id="PR00714">
    <property type="entry name" value="MAN6PISMRASE"/>
</dbReference>
<feature type="binding site" evidence="9">
    <location>
        <position position="267"/>
    </location>
    <ligand>
        <name>Zn(2+)</name>
        <dbReference type="ChEBI" id="CHEBI:29105"/>
    </ligand>
</feature>
<dbReference type="EC" id="5.3.1.8" evidence="4 10"/>
<dbReference type="InterPro" id="IPR016305">
    <property type="entry name" value="Mannose-6-P_Isomerase"/>
</dbReference>
<dbReference type="GO" id="GO:0008270">
    <property type="term" value="F:zinc ion binding"/>
    <property type="evidence" value="ECO:0007669"/>
    <property type="project" value="InterPro"/>
</dbReference>
<gene>
    <name evidence="16" type="primary">MPI</name>
    <name evidence="16" type="ORF">AVEN_11412_1</name>
</gene>
<dbReference type="Pfam" id="PF01238">
    <property type="entry name" value="PMI_typeI_C"/>
    <property type="match status" value="1"/>
</dbReference>
<feature type="active site" evidence="8">
    <location>
        <position position="286"/>
    </location>
</feature>
<dbReference type="Gene3D" id="1.10.441.10">
    <property type="entry name" value="Phosphomannose Isomerase, domain 2"/>
    <property type="match status" value="1"/>
</dbReference>
<dbReference type="InterPro" id="IPR001250">
    <property type="entry name" value="Man6P_Isoase-1"/>
</dbReference>
<dbReference type="InterPro" id="IPR011051">
    <property type="entry name" value="RmlC_Cupin_sf"/>
</dbReference>
<name>A0A4Y2P3N1_ARAVE</name>
<evidence type="ECO:0000256" key="2">
    <source>
        <dbReference type="ARBA" id="ARBA00004666"/>
    </source>
</evidence>
<dbReference type="InterPro" id="IPR014710">
    <property type="entry name" value="RmlC-like_jellyroll"/>
</dbReference>
<evidence type="ECO:0000256" key="5">
    <source>
        <dbReference type="ARBA" id="ARBA00022723"/>
    </source>
</evidence>
<evidence type="ECO:0000256" key="6">
    <source>
        <dbReference type="ARBA" id="ARBA00022833"/>
    </source>
</evidence>
<evidence type="ECO:0000256" key="12">
    <source>
        <dbReference type="RuleBase" id="RU004248"/>
    </source>
</evidence>
<dbReference type="NCBIfam" id="TIGR00218">
    <property type="entry name" value="manA"/>
    <property type="match status" value="1"/>
</dbReference>
<keyword evidence="7 10" id="KW-0413">Isomerase</keyword>
<evidence type="ECO:0000256" key="11">
    <source>
        <dbReference type="RuleBase" id="RU004189"/>
    </source>
</evidence>
<keyword evidence="5 9" id="KW-0479">Metal-binding</keyword>
<dbReference type="InterPro" id="IPR046457">
    <property type="entry name" value="PMI_typeI_cat"/>
</dbReference>
<dbReference type="AlphaFoldDB" id="A0A4Y2P3N1"/>
<keyword evidence="6 9" id="KW-0862">Zinc</keyword>
<comment type="pathway">
    <text evidence="2 12">Nucleotide-sugar biosynthesis; GDP-alpha-D-mannose biosynthesis; alpha-D-mannose 1-phosphate from D-fructose 6-phosphate: step 1/2.</text>
</comment>
<evidence type="ECO:0000256" key="7">
    <source>
        <dbReference type="ARBA" id="ARBA00023235"/>
    </source>
</evidence>
<evidence type="ECO:0000259" key="15">
    <source>
        <dbReference type="Pfam" id="PF20512"/>
    </source>
</evidence>
<evidence type="ECO:0000259" key="13">
    <source>
        <dbReference type="Pfam" id="PF01238"/>
    </source>
</evidence>
<accession>A0A4Y2P3N1</accession>
<feature type="binding site" evidence="9">
    <location>
        <position position="135"/>
    </location>
    <ligand>
        <name>Zn(2+)</name>
        <dbReference type="ChEBI" id="CHEBI:29105"/>
    </ligand>
</feature>
<dbReference type="InterPro" id="IPR018050">
    <property type="entry name" value="Pmannose_isomerase-type1_CS"/>
</dbReference>
<dbReference type="EMBL" id="BGPR01010500">
    <property type="protein sequence ID" value="GBN46495.1"/>
    <property type="molecule type" value="Genomic_DNA"/>
</dbReference>
<dbReference type="PROSITE" id="PS00965">
    <property type="entry name" value="PMI_I_1"/>
    <property type="match status" value="1"/>
</dbReference>
<evidence type="ECO:0000256" key="8">
    <source>
        <dbReference type="PIRSR" id="PIRSR001480-1"/>
    </source>
</evidence>
<feature type="domain" description="Phosphomannose isomerase type I helical insertion" evidence="15">
    <location>
        <begin position="176"/>
        <end position="248"/>
    </location>
</feature>
<dbReference type="Gene3D" id="2.60.120.10">
    <property type="entry name" value="Jelly Rolls"/>
    <property type="match status" value="2"/>
</dbReference>
<protein>
    <recommendedName>
        <fullName evidence="4 10">Mannose-6-phosphate isomerase</fullName>
        <ecNumber evidence="4 10">5.3.1.8</ecNumber>
    </recommendedName>
</protein>
<dbReference type="GO" id="GO:0004476">
    <property type="term" value="F:mannose-6-phosphate isomerase activity"/>
    <property type="evidence" value="ECO:0007669"/>
    <property type="project" value="UniProtKB-EC"/>
</dbReference>
<feature type="binding site" evidence="9">
    <location>
        <position position="110"/>
    </location>
    <ligand>
        <name>Zn(2+)</name>
        <dbReference type="ChEBI" id="CHEBI:29105"/>
    </ligand>
</feature>
<evidence type="ECO:0000256" key="10">
    <source>
        <dbReference type="RuleBase" id="RU000611"/>
    </source>
</evidence>
<evidence type="ECO:0000256" key="4">
    <source>
        <dbReference type="ARBA" id="ARBA00011956"/>
    </source>
</evidence>
<evidence type="ECO:0000313" key="16">
    <source>
        <dbReference type="EMBL" id="GBN46495.1"/>
    </source>
</evidence>
<dbReference type="OrthoDB" id="6605218at2759"/>
<evidence type="ECO:0000256" key="1">
    <source>
        <dbReference type="ARBA" id="ARBA00000757"/>
    </source>
</evidence>
<feature type="binding site" evidence="9">
    <location>
        <position position="108"/>
    </location>
    <ligand>
        <name>Zn(2+)</name>
        <dbReference type="ChEBI" id="CHEBI:29105"/>
    </ligand>
</feature>
<dbReference type="Proteomes" id="UP000499080">
    <property type="component" value="Unassembled WGS sequence"/>
</dbReference>
<dbReference type="PROSITE" id="PS00966">
    <property type="entry name" value="PMI_I_2"/>
    <property type="match status" value="1"/>
</dbReference>
<comment type="cofactor">
    <cofactor evidence="9 10">
        <name>Zn(2+)</name>
        <dbReference type="ChEBI" id="CHEBI:29105"/>
    </cofactor>
    <text evidence="9 10">Binds 1 zinc ion per subunit.</text>
</comment>
<dbReference type="UniPathway" id="UPA00126">
    <property type="reaction ID" value="UER00423"/>
</dbReference>
<reference evidence="16 17" key="1">
    <citation type="journal article" date="2019" name="Sci. Rep.">
        <title>Orb-weaving spider Araneus ventricosus genome elucidates the spidroin gene catalogue.</title>
        <authorList>
            <person name="Kono N."/>
            <person name="Nakamura H."/>
            <person name="Ohtoshi R."/>
            <person name="Moran D.A.P."/>
            <person name="Shinohara A."/>
            <person name="Yoshida Y."/>
            <person name="Fujiwara M."/>
            <person name="Mori M."/>
            <person name="Tomita M."/>
            <person name="Arakawa K."/>
        </authorList>
    </citation>
    <scope>NUCLEOTIDE SEQUENCE [LARGE SCALE GENOMIC DNA]</scope>
</reference>
<dbReference type="Pfam" id="PF20511">
    <property type="entry name" value="PMI_typeI_cat"/>
    <property type="match status" value="1"/>
</dbReference>
<organism evidence="16 17">
    <name type="scientific">Araneus ventricosus</name>
    <name type="common">Orbweaver spider</name>
    <name type="synonym">Epeira ventricosa</name>
    <dbReference type="NCBI Taxonomy" id="182803"/>
    <lineage>
        <taxon>Eukaryota</taxon>
        <taxon>Metazoa</taxon>
        <taxon>Ecdysozoa</taxon>
        <taxon>Arthropoda</taxon>
        <taxon>Chelicerata</taxon>
        <taxon>Arachnida</taxon>
        <taxon>Araneae</taxon>
        <taxon>Araneomorphae</taxon>
        <taxon>Entelegynae</taxon>
        <taxon>Araneoidea</taxon>
        <taxon>Araneidae</taxon>
        <taxon>Araneus</taxon>
    </lineage>
</organism>
<evidence type="ECO:0000256" key="9">
    <source>
        <dbReference type="PIRSR" id="PIRSR001480-2"/>
    </source>
</evidence>
<keyword evidence="17" id="KW-1185">Reference proteome</keyword>
<dbReference type="PIRSF" id="PIRSF001480">
    <property type="entry name" value="Mannose-6-phosphate_isomerase"/>
    <property type="match status" value="1"/>
</dbReference>
<dbReference type="PANTHER" id="PTHR10309">
    <property type="entry name" value="MANNOSE-6-PHOSPHATE ISOMERASE"/>
    <property type="match status" value="1"/>
</dbReference>
<dbReference type="InterPro" id="IPR046458">
    <property type="entry name" value="PMI_typeI_hel"/>
</dbReference>
<dbReference type="GO" id="GO:0009298">
    <property type="term" value="P:GDP-mannose biosynthetic process"/>
    <property type="evidence" value="ECO:0007669"/>
    <property type="project" value="UniProtKB-UniPathway"/>
</dbReference>
<dbReference type="PANTHER" id="PTHR10309:SF0">
    <property type="entry name" value="MANNOSE-6-PHOSPHATE ISOMERASE"/>
    <property type="match status" value="1"/>
</dbReference>
<dbReference type="Pfam" id="PF20512">
    <property type="entry name" value="PMI_typeI_hel"/>
    <property type="match status" value="1"/>
</dbReference>
<comment type="catalytic activity">
    <reaction evidence="1 10">
        <text>D-mannose 6-phosphate = D-fructose 6-phosphate</text>
        <dbReference type="Rhea" id="RHEA:12356"/>
        <dbReference type="ChEBI" id="CHEBI:58735"/>
        <dbReference type="ChEBI" id="CHEBI:61527"/>
        <dbReference type="EC" id="5.3.1.8"/>
    </reaction>
</comment>
<evidence type="ECO:0000256" key="3">
    <source>
        <dbReference type="ARBA" id="ARBA00010772"/>
    </source>
</evidence>
<evidence type="ECO:0000259" key="14">
    <source>
        <dbReference type="Pfam" id="PF20511"/>
    </source>
</evidence>
<dbReference type="GO" id="GO:0005975">
    <property type="term" value="P:carbohydrate metabolic process"/>
    <property type="evidence" value="ECO:0007669"/>
    <property type="project" value="InterPro"/>
</dbReference>
<feature type="domain" description="Phosphomannose isomerase type I catalytic" evidence="14">
    <location>
        <begin position="4"/>
        <end position="152"/>
    </location>
</feature>
<dbReference type="FunFam" id="2.60.120.10:FF:000044">
    <property type="entry name" value="Mannose-6-phosphate isomerase"/>
    <property type="match status" value="1"/>
</dbReference>
<dbReference type="GO" id="GO:0005829">
    <property type="term" value="C:cytosol"/>
    <property type="evidence" value="ECO:0007669"/>
    <property type="project" value="TreeGrafter"/>
</dbReference>